<dbReference type="OrthoDB" id="9801074at2"/>
<dbReference type="PRINTS" id="PR00050">
    <property type="entry name" value="COLDSHOCK"/>
</dbReference>
<dbReference type="SUPFAM" id="SSF50249">
    <property type="entry name" value="Nucleic acid-binding proteins"/>
    <property type="match status" value="1"/>
</dbReference>
<proteinExistence type="predicted"/>
<evidence type="ECO:0000259" key="4">
    <source>
        <dbReference type="PROSITE" id="PS51857"/>
    </source>
</evidence>
<dbReference type="Proteomes" id="UP000183208">
    <property type="component" value="Unassembled WGS sequence"/>
</dbReference>
<dbReference type="Pfam" id="PF00313">
    <property type="entry name" value="CSD"/>
    <property type="match status" value="1"/>
</dbReference>
<organism evidence="5 6">
    <name type="scientific">Bradyrhizobium lablabi</name>
    <dbReference type="NCBI Taxonomy" id="722472"/>
    <lineage>
        <taxon>Bacteria</taxon>
        <taxon>Pseudomonadati</taxon>
        <taxon>Pseudomonadota</taxon>
        <taxon>Alphaproteobacteria</taxon>
        <taxon>Hyphomicrobiales</taxon>
        <taxon>Nitrobacteraceae</taxon>
        <taxon>Bradyrhizobium</taxon>
    </lineage>
</organism>
<dbReference type="PIRSF" id="PIRSF002599">
    <property type="entry name" value="Cold_shock_A"/>
    <property type="match status" value="1"/>
</dbReference>
<sequence length="71" mass="7957">MPFGRVKSYEPHNGYGFIIPDHGGEDVFVHAKAVERADIWVLSVGQRLSYELRPRKQGGKCSAENLKEIGD</sequence>
<dbReference type="AlphaFoldDB" id="A0A1H5JE82"/>
<dbReference type="EMBL" id="FNTI01000001">
    <property type="protein sequence ID" value="SEE50759.1"/>
    <property type="molecule type" value="Genomic_DNA"/>
</dbReference>
<dbReference type="Gene3D" id="2.40.50.140">
    <property type="entry name" value="Nucleic acid-binding proteins"/>
    <property type="match status" value="1"/>
</dbReference>
<feature type="domain" description="CSD" evidence="4">
    <location>
        <begin position="1"/>
        <end position="68"/>
    </location>
</feature>
<dbReference type="InterPro" id="IPR019844">
    <property type="entry name" value="CSD_CS"/>
</dbReference>
<dbReference type="GO" id="GO:0003676">
    <property type="term" value="F:nucleic acid binding"/>
    <property type="evidence" value="ECO:0007669"/>
    <property type="project" value="InterPro"/>
</dbReference>
<evidence type="ECO:0000256" key="1">
    <source>
        <dbReference type="ARBA" id="ARBA00004496"/>
    </source>
</evidence>
<reference evidence="5 6" key="1">
    <citation type="submission" date="2016-10" db="EMBL/GenBank/DDBJ databases">
        <authorList>
            <person name="de Groot N.N."/>
        </authorList>
    </citation>
    <scope>NUCLEOTIDE SEQUENCE [LARGE SCALE GENOMIC DNA]</scope>
    <source>
        <strain evidence="5 6">GAS522</strain>
    </source>
</reference>
<dbReference type="GO" id="GO:0005829">
    <property type="term" value="C:cytosol"/>
    <property type="evidence" value="ECO:0007669"/>
    <property type="project" value="UniProtKB-ARBA"/>
</dbReference>
<protein>
    <submittedName>
        <fullName evidence="5">Cold shock protein (Beta-ribbon, CspA family)</fullName>
    </submittedName>
</protein>
<dbReference type="PROSITE" id="PS51857">
    <property type="entry name" value="CSD_2"/>
    <property type="match status" value="1"/>
</dbReference>
<dbReference type="CDD" id="cd04458">
    <property type="entry name" value="CSP_CDS"/>
    <property type="match status" value="1"/>
</dbReference>
<evidence type="ECO:0000256" key="2">
    <source>
        <dbReference type="ARBA" id="ARBA00022490"/>
    </source>
</evidence>
<accession>A0A1H5JE82</accession>
<keyword evidence="2" id="KW-0963">Cytoplasm</keyword>
<dbReference type="SMART" id="SM00357">
    <property type="entry name" value="CSP"/>
    <property type="match status" value="1"/>
</dbReference>
<dbReference type="InterPro" id="IPR002059">
    <property type="entry name" value="CSP_DNA-bd"/>
</dbReference>
<dbReference type="InterPro" id="IPR012340">
    <property type="entry name" value="NA-bd_OB-fold"/>
</dbReference>
<dbReference type="InterPro" id="IPR012156">
    <property type="entry name" value="Cold_shock_CspA"/>
</dbReference>
<dbReference type="RefSeq" id="WP_074830439.1">
    <property type="nucleotide sequence ID" value="NZ_FNTI01000001.1"/>
</dbReference>
<name>A0A1H5JE82_9BRAD</name>
<gene>
    <name evidence="5" type="ORF">SAMN05444171_7780</name>
</gene>
<comment type="subcellular location">
    <subcellularLocation>
        <location evidence="1 3">Cytoplasm</location>
    </subcellularLocation>
</comment>
<evidence type="ECO:0000313" key="5">
    <source>
        <dbReference type="EMBL" id="SEE50759.1"/>
    </source>
</evidence>
<dbReference type="PROSITE" id="PS00352">
    <property type="entry name" value="CSD_1"/>
    <property type="match status" value="1"/>
</dbReference>
<evidence type="ECO:0000256" key="3">
    <source>
        <dbReference type="RuleBase" id="RU000408"/>
    </source>
</evidence>
<evidence type="ECO:0000313" key="6">
    <source>
        <dbReference type="Proteomes" id="UP000183208"/>
    </source>
</evidence>
<dbReference type="InterPro" id="IPR011129">
    <property type="entry name" value="CSD"/>
</dbReference>